<protein>
    <recommendedName>
        <fullName evidence="3">Cytochrome c domain-containing protein</fullName>
    </recommendedName>
</protein>
<comment type="caution">
    <text evidence="1">The sequence shown here is derived from an EMBL/GenBank/DDBJ whole genome shotgun (WGS) entry which is preliminary data.</text>
</comment>
<organism evidence="1 2">
    <name type="scientific">Paracraurococcus lichenis</name>
    <dbReference type="NCBI Taxonomy" id="3064888"/>
    <lineage>
        <taxon>Bacteria</taxon>
        <taxon>Pseudomonadati</taxon>
        <taxon>Pseudomonadota</taxon>
        <taxon>Alphaproteobacteria</taxon>
        <taxon>Acetobacterales</taxon>
        <taxon>Roseomonadaceae</taxon>
        <taxon>Paracraurococcus</taxon>
    </lineage>
</organism>
<sequence length="370" mass="39674">MPNWGDLDAAARPVFLTGPSGAFNPTPPPPPATHGSLYYAAVDPGGTKKTLGNWWQANGFDPATGGANGNPSFVSQAYLNHNDLGFGRNMNCLKNGSNLACYVTNYGLPDNNLNNADLAVAAAEQDRRATVAMEFDSAGTVAPGVDERVQFYVYAGGVAASPRLEFADLDGFGPKPVPYLCMVCHGGKPMLSSSGKANQSRFREFDLPSFRYSGGRQWDYNQSPPVLNTTEFANFAKLNKLVRDIHPTFPIGDLIDRWYATVGSNVPAEPTPPPGWSTSPDGYHIVYGQSCRTCHIARDEGAGSSAPFVFGSLSGGFPFTSTSYAVCGSGPQKRRIMPNAVVTYSNFWKDTPRVTAYEQLVGVPLGTCKD</sequence>
<name>A0ABT9E8I7_9PROT</name>
<dbReference type="InterPro" id="IPR036280">
    <property type="entry name" value="Multihaem_cyt_sf"/>
</dbReference>
<dbReference type="SUPFAM" id="SSF48695">
    <property type="entry name" value="Multiheme cytochromes"/>
    <property type="match status" value="1"/>
</dbReference>
<dbReference type="EMBL" id="JAUTWS010000050">
    <property type="protein sequence ID" value="MDO9712526.1"/>
    <property type="molecule type" value="Genomic_DNA"/>
</dbReference>
<keyword evidence="2" id="KW-1185">Reference proteome</keyword>
<evidence type="ECO:0000313" key="2">
    <source>
        <dbReference type="Proteomes" id="UP001243009"/>
    </source>
</evidence>
<evidence type="ECO:0008006" key="3">
    <source>
        <dbReference type="Google" id="ProtNLM"/>
    </source>
</evidence>
<dbReference type="Proteomes" id="UP001243009">
    <property type="component" value="Unassembled WGS sequence"/>
</dbReference>
<reference evidence="1 2" key="1">
    <citation type="submission" date="2023-08" db="EMBL/GenBank/DDBJ databases">
        <title>The draft genome sequence of Paracraurococcus sp. LOR1-02.</title>
        <authorList>
            <person name="Kingkaew E."/>
            <person name="Tanasupawat S."/>
        </authorList>
    </citation>
    <scope>NUCLEOTIDE SEQUENCE [LARGE SCALE GENOMIC DNA]</scope>
    <source>
        <strain evidence="1 2">LOR1-02</strain>
    </source>
</reference>
<dbReference type="RefSeq" id="WP_305107383.1">
    <property type="nucleotide sequence ID" value="NZ_JAUTWS010000050.1"/>
</dbReference>
<proteinExistence type="predicted"/>
<accession>A0ABT9E8I7</accession>
<evidence type="ECO:0000313" key="1">
    <source>
        <dbReference type="EMBL" id="MDO9712526.1"/>
    </source>
</evidence>
<gene>
    <name evidence="1" type="ORF">Q7A36_29575</name>
</gene>